<evidence type="ECO:0000313" key="4">
    <source>
        <dbReference type="EMBL" id="MDG4946218.1"/>
    </source>
</evidence>
<reference evidence="4" key="1">
    <citation type="submission" date="2022-07" db="EMBL/GenBank/DDBJ databases">
        <title>Description and genome-wide analysis of Profundicola chukchiensis gen. nov., sp. nov., marine bacteria isolated from bottom sediments of the Chukchi Sea.</title>
        <authorList>
            <person name="Romanenko L."/>
            <person name="Otstavnykh N."/>
            <person name="Kurilenko V."/>
            <person name="Eremeev V."/>
            <person name="Velansky P."/>
            <person name="Mikhailov V."/>
            <person name="Isaeva M."/>
        </authorList>
    </citation>
    <scope>NUCLEOTIDE SEQUENCE</scope>
    <source>
        <strain evidence="4">KMM 9713</strain>
    </source>
</reference>
<evidence type="ECO:0000256" key="1">
    <source>
        <dbReference type="ARBA" id="ARBA00008324"/>
    </source>
</evidence>
<dbReference type="GO" id="GO:0005829">
    <property type="term" value="C:cytosol"/>
    <property type="evidence" value="ECO:0007669"/>
    <property type="project" value="TreeGrafter"/>
</dbReference>
<dbReference type="CDD" id="cd03443">
    <property type="entry name" value="PaaI_thioesterase"/>
    <property type="match status" value="1"/>
</dbReference>
<evidence type="ECO:0000313" key="5">
    <source>
        <dbReference type="Proteomes" id="UP001152599"/>
    </source>
</evidence>
<dbReference type="InterPro" id="IPR003736">
    <property type="entry name" value="PAAI_dom"/>
</dbReference>
<dbReference type="GO" id="GO:0061522">
    <property type="term" value="F:1,4-dihydroxy-2-naphthoyl-CoA thioesterase activity"/>
    <property type="evidence" value="ECO:0007669"/>
    <property type="project" value="TreeGrafter"/>
</dbReference>
<comment type="caution">
    <text evidence="4">The sequence shown here is derived from an EMBL/GenBank/DDBJ whole genome shotgun (WGS) entry which is preliminary data.</text>
</comment>
<name>A0A9X4MY25_9FLAO</name>
<dbReference type="PANTHER" id="PTHR43240:SF5">
    <property type="entry name" value="1,4-DIHYDROXY-2-NAPHTHOYL-COA THIOESTERASE 1"/>
    <property type="match status" value="1"/>
</dbReference>
<dbReference type="SUPFAM" id="SSF54637">
    <property type="entry name" value="Thioesterase/thiol ester dehydrase-isomerase"/>
    <property type="match status" value="1"/>
</dbReference>
<dbReference type="EMBL" id="JANCMU010000003">
    <property type="protein sequence ID" value="MDG4946218.1"/>
    <property type="molecule type" value="Genomic_DNA"/>
</dbReference>
<dbReference type="NCBIfam" id="TIGR00369">
    <property type="entry name" value="unchar_dom_1"/>
    <property type="match status" value="1"/>
</dbReference>
<keyword evidence="2" id="KW-0378">Hydrolase</keyword>
<dbReference type="Proteomes" id="UP001152599">
    <property type="component" value="Unassembled WGS sequence"/>
</dbReference>
<organism evidence="4 5">
    <name type="scientific">Profundicola chukchiensis</name>
    <dbReference type="NCBI Taxonomy" id="2961959"/>
    <lineage>
        <taxon>Bacteria</taxon>
        <taxon>Pseudomonadati</taxon>
        <taxon>Bacteroidota</taxon>
        <taxon>Flavobacteriia</taxon>
        <taxon>Flavobacteriales</taxon>
        <taxon>Weeksellaceae</taxon>
        <taxon>Profundicola</taxon>
    </lineage>
</organism>
<accession>A0A9X4MY25</accession>
<gene>
    <name evidence="4" type="ORF">NMK71_07320</name>
</gene>
<dbReference type="Gene3D" id="3.10.129.10">
    <property type="entry name" value="Hotdog Thioesterase"/>
    <property type="match status" value="1"/>
</dbReference>
<proteinExistence type="inferred from homology"/>
<dbReference type="PANTHER" id="PTHR43240">
    <property type="entry name" value="1,4-DIHYDROXY-2-NAPHTHOYL-COA THIOESTERASE 1"/>
    <property type="match status" value="1"/>
</dbReference>
<dbReference type="AlphaFoldDB" id="A0A9X4MY25"/>
<dbReference type="InterPro" id="IPR029069">
    <property type="entry name" value="HotDog_dom_sf"/>
</dbReference>
<feature type="domain" description="Thioesterase" evidence="3">
    <location>
        <begin position="48"/>
        <end position="125"/>
    </location>
</feature>
<dbReference type="InterPro" id="IPR006683">
    <property type="entry name" value="Thioestr_dom"/>
</dbReference>
<evidence type="ECO:0000259" key="3">
    <source>
        <dbReference type="Pfam" id="PF03061"/>
    </source>
</evidence>
<protein>
    <submittedName>
        <fullName evidence="4">Hotdog fold thioesterase</fullName>
    </submittedName>
</protein>
<dbReference type="Pfam" id="PF03061">
    <property type="entry name" value="4HBT"/>
    <property type="match status" value="1"/>
</dbReference>
<evidence type="ECO:0000256" key="2">
    <source>
        <dbReference type="ARBA" id="ARBA00022801"/>
    </source>
</evidence>
<sequence>MDKDKVLAQMNATNKNTMMELLGIEYIDFTGDTLTASMEVNSKVHQPYGLLHGGATAVLAETVGSVLSAVQCVDKEEGSVGTNLNIYHLKSVREGKVFAKGSFIRKGRGMHVIDIRVHDENDNLISNAILTTKIIDIKRKSAKS</sequence>
<keyword evidence="5" id="KW-1185">Reference proteome</keyword>
<comment type="similarity">
    <text evidence="1">Belongs to the thioesterase PaaI family.</text>
</comment>
<dbReference type="RefSeq" id="WP_304416059.1">
    <property type="nucleotide sequence ID" value="NZ_JANAIE010000001.1"/>
</dbReference>